<keyword evidence="2" id="KW-0812">Transmembrane</keyword>
<feature type="transmembrane region" description="Helical" evidence="2">
    <location>
        <begin position="38"/>
        <end position="61"/>
    </location>
</feature>
<sequence length="812" mass="90232">MADSQSETLFSQSEKSSQRSSSRSYKSLPSLRLYKRQILLTSLLVVLPMTVFTIVILALVFSTTVRNLSCHHEAICPAPPLINITSSSYYYVDYPATRLVFISSWSSTISFALVSAIMVMFAYRGAAQLMAASSSANPDNNLPSPYQMSLLMRILNVDYLSLWTYARDGMRHKTRRKQTPGSLERAKILSSAAIVLVLSLITSVLIQAADSYLHISTVSVEMTQIFPDPPNALQNSRRMGEWCLDSRPTFGTPENINFWGCSSYVDPEVQFFVKRNLSTFWQWKSIPAKDYLLNYTDENKSQYAILGPLKTPSNIDYTASSFAVSASCQPVPALACDIAVDVPMSLTRQGISFHCLKSRGSPIDFQGNISHSVAATNAINFHKYMMENEAFMSDEINMKTNTLEEIAPTVTDEEAKAMWSNPWQWVGQLDVIGRVRDFPDLPNKTTWRTDWWDKMVLHCNSTVYDVNYTLVGGVVTGMNKTVSNSTVAGNAIFPSLYTSGYYNDVLKAIPPLTFSATTWDEFKTIYEIESSRLVVMALAPNTVAETSPLSQRRSNRIISQISAAALWSLVLANMAFALLATGVAIMAWRASSDEVYQVQARFGIPGLAAALFDQEASKQCISSARELFRENTHGPAPEVAVGVRRTQTEGMTWTLRTVGSQEFQDVERPCSNMGDVAVQDAKGIDERGNMKTTTHEPLLSQLPSGSSTVTCNDDRGLGTDFERLDVDIGPANLWFEDRQDSLDDGRKSNEANGTTQSMLHVDLWILALHDSRPEEVLGCHDGLKPRHLPGPVFHHAPPVPFDGGDWFLWSLR</sequence>
<evidence type="ECO:0000313" key="4">
    <source>
        <dbReference type="Proteomes" id="UP000002668"/>
    </source>
</evidence>
<dbReference type="HOGENOM" id="CLU_347499_0_0_1"/>
<feature type="region of interest" description="Disordered" evidence="1">
    <location>
        <begin position="1"/>
        <end position="22"/>
    </location>
</feature>
<keyword evidence="4" id="KW-1185">Reference proteome</keyword>
<dbReference type="EMBL" id="FP929120">
    <property type="protein sequence ID" value="CBX94166.1"/>
    <property type="molecule type" value="Genomic_DNA"/>
</dbReference>
<proteinExistence type="predicted"/>
<evidence type="ECO:0000256" key="2">
    <source>
        <dbReference type="SAM" id="Phobius"/>
    </source>
</evidence>
<feature type="compositionally biased region" description="Polar residues" evidence="1">
    <location>
        <begin position="1"/>
        <end position="10"/>
    </location>
</feature>
<name>E4ZRY6_LEPMJ</name>
<dbReference type="OMA" id="VDYSWVN"/>
<dbReference type="AlphaFoldDB" id="E4ZRY6"/>
<dbReference type="InParanoid" id="E4ZRY6"/>
<accession>E4ZRY6</accession>
<dbReference type="Proteomes" id="UP000002668">
    <property type="component" value="Genome"/>
</dbReference>
<keyword evidence="2" id="KW-1133">Transmembrane helix</keyword>
<feature type="transmembrane region" description="Helical" evidence="2">
    <location>
        <begin position="146"/>
        <end position="165"/>
    </location>
</feature>
<feature type="compositionally biased region" description="Low complexity" evidence="1">
    <location>
        <begin position="11"/>
        <end position="22"/>
    </location>
</feature>
<feature type="transmembrane region" description="Helical" evidence="2">
    <location>
        <begin position="99"/>
        <end position="126"/>
    </location>
</feature>
<gene>
    <name evidence="3" type="ORF">LEMA_P123180.1</name>
</gene>
<protein>
    <submittedName>
        <fullName evidence="3">Predicted protein</fullName>
    </submittedName>
</protein>
<dbReference type="STRING" id="985895.E4ZRY6"/>
<keyword evidence="2" id="KW-0472">Membrane</keyword>
<evidence type="ECO:0000256" key="1">
    <source>
        <dbReference type="SAM" id="MobiDB-lite"/>
    </source>
</evidence>
<feature type="transmembrane region" description="Helical" evidence="2">
    <location>
        <begin position="186"/>
        <end position="206"/>
    </location>
</feature>
<organism evidence="4">
    <name type="scientific">Leptosphaeria maculans (strain JN3 / isolate v23.1.3 / race Av1-4-5-6-7-8)</name>
    <name type="common">Blackleg fungus</name>
    <name type="synonym">Phoma lingam</name>
    <dbReference type="NCBI Taxonomy" id="985895"/>
    <lineage>
        <taxon>Eukaryota</taxon>
        <taxon>Fungi</taxon>
        <taxon>Dikarya</taxon>
        <taxon>Ascomycota</taxon>
        <taxon>Pezizomycotina</taxon>
        <taxon>Dothideomycetes</taxon>
        <taxon>Pleosporomycetidae</taxon>
        <taxon>Pleosporales</taxon>
        <taxon>Pleosporineae</taxon>
        <taxon>Leptosphaeriaceae</taxon>
        <taxon>Plenodomus</taxon>
        <taxon>Plenodomus lingam/Leptosphaeria maculans species complex</taxon>
    </lineage>
</organism>
<dbReference type="VEuPathDB" id="FungiDB:LEMA_P123180.1"/>
<dbReference type="eggNOG" id="ENOG502SAP5">
    <property type="taxonomic scope" value="Eukaryota"/>
</dbReference>
<evidence type="ECO:0000313" key="3">
    <source>
        <dbReference type="EMBL" id="CBX94166.1"/>
    </source>
</evidence>
<dbReference type="OrthoDB" id="3344043at2759"/>
<reference evidence="4" key="1">
    <citation type="journal article" date="2011" name="Nat. Commun.">
        <title>Effector diversification within compartments of the Leptosphaeria maculans genome affected by Repeat-Induced Point mutations.</title>
        <authorList>
            <person name="Rouxel T."/>
            <person name="Grandaubert J."/>
            <person name="Hane J.K."/>
            <person name="Hoede C."/>
            <person name="van de Wouw A.P."/>
            <person name="Couloux A."/>
            <person name="Dominguez V."/>
            <person name="Anthouard V."/>
            <person name="Bally P."/>
            <person name="Bourras S."/>
            <person name="Cozijnsen A.J."/>
            <person name="Ciuffetti L.M."/>
            <person name="Degrave A."/>
            <person name="Dilmaghani A."/>
            <person name="Duret L."/>
            <person name="Fudal I."/>
            <person name="Goodwin S.B."/>
            <person name="Gout L."/>
            <person name="Glaser N."/>
            <person name="Linglin J."/>
            <person name="Kema G.H.J."/>
            <person name="Lapalu N."/>
            <person name="Lawrence C.B."/>
            <person name="May K."/>
            <person name="Meyer M."/>
            <person name="Ollivier B."/>
            <person name="Poulain J."/>
            <person name="Schoch C.L."/>
            <person name="Simon A."/>
            <person name="Spatafora J.W."/>
            <person name="Stachowiak A."/>
            <person name="Turgeon B.G."/>
            <person name="Tyler B.M."/>
            <person name="Vincent D."/>
            <person name="Weissenbach J."/>
            <person name="Amselem J."/>
            <person name="Quesneville H."/>
            <person name="Oliver R.P."/>
            <person name="Wincker P."/>
            <person name="Balesdent M.-H."/>
            <person name="Howlett B.J."/>
        </authorList>
    </citation>
    <scope>NUCLEOTIDE SEQUENCE [LARGE SCALE GENOMIC DNA]</scope>
    <source>
        <strain evidence="4">JN3 / isolate v23.1.3 / race Av1-4-5-6-7-8</strain>
    </source>
</reference>